<sequence length="22" mass="2577">MNKHQYTKKLTGTIQNPVKSLF</sequence>
<evidence type="ECO:0000313" key="1">
    <source>
        <dbReference type="EMBL" id="MBX40692.1"/>
    </source>
</evidence>
<name>A0A2P2NDZ7_RHIMU</name>
<dbReference type="AlphaFoldDB" id="A0A2P2NDZ7"/>
<organism evidence="1">
    <name type="scientific">Rhizophora mucronata</name>
    <name type="common">Asiatic mangrove</name>
    <dbReference type="NCBI Taxonomy" id="61149"/>
    <lineage>
        <taxon>Eukaryota</taxon>
        <taxon>Viridiplantae</taxon>
        <taxon>Streptophyta</taxon>
        <taxon>Embryophyta</taxon>
        <taxon>Tracheophyta</taxon>
        <taxon>Spermatophyta</taxon>
        <taxon>Magnoliopsida</taxon>
        <taxon>eudicotyledons</taxon>
        <taxon>Gunneridae</taxon>
        <taxon>Pentapetalae</taxon>
        <taxon>rosids</taxon>
        <taxon>fabids</taxon>
        <taxon>Malpighiales</taxon>
        <taxon>Rhizophoraceae</taxon>
        <taxon>Rhizophora</taxon>
    </lineage>
</organism>
<proteinExistence type="predicted"/>
<accession>A0A2P2NDZ7</accession>
<reference evidence="1" key="1">
    <citation type="submission" date="2018-02" db="EMBL/GenBank/DDBJ databases">
        <title>Rhizophora mucronata_Transcriptome.</title>
        <authorList>
            <person name="Meera S.P."/>
            <person name="Sreeshan A."/>
            <person name="Augustine A."/>
        </authorList>
    </citation>
    <scope>NUCLEOTIDE SEQUENCE</scope>
    <source>
        <tissue evidence="1">Leaf</tissue>
    </source>
</reference>
<dbReference type="EMBL" id="GGEC01060208">
    <property type="protein sequence ID" value="MBX40692.1"/>
    <property type="molecule type" value="Transcribed_RNA"/>
</dbReference>
<protein>
    <submittedName>
        <fullName evidence="1">Uncharacterized protein</fullName>
    </submittedName>
</protein>